<name>A0ABW5P4Y3_9DEIO</name>
<dbReference type="EMBL" id="JBHUMK010000052">
    <property type="protein sequence ID" value="MFD2610164.1"/>
    <property type="molecule type" value="Genomic_DNA"/>
</dbReference>
<reference evidence="3" key="1">
    <citation type="journal article" date="2019" name="Int. J. Syst. Evol. Microbiol.">
        <title>The Global Catalogue of Microorganisms (GCM) 10K type strain sequencing project: providing services to taxonomists for standard genome sequencing and annotation.</title>
        <authorList>
            <consortium name="The Broad Institute Genomics Platform"/>
            <consortium name="The Broad Institute Genome Sequencing Center for Infectious Disease"/>
            <person name="Wu L."/>
            <person name="Ma J."/>
        </authorList>
    </citation>
    <scope>NUCLEOTIDE SEQUENCE [LARGE SCALE GENOMIC DNA]</scope>
    <source>
        <strain evidence="3">KCTC 33842</strain>
    </source>
</reference>
<protein>
    <submittedName>
        <fullName evidence="2">Uncharacterized protein</fullName>
    </submittedName>
</protein>
<evidence type="ECO:0000256" key="1">
    <source>
        <dbReference type="SAM" id="MobiDB-lite"/>
    </source>
</evidence>
<evidence type="ECO:0000313" key="2">
    <source>
        <dbReference type="EMBL" id="MFD2610164.1"/>
    </source>
</evidence>
<accession>A0ABW5P4Y3</accession>
<proteinExistence type="predicted"/>
<sequence length="228" mass="25306">MRTAKTAFGTQSRKSLPFTLAGRTFFSKPLTVGEELTLSDIGDRYDLESLGGEQVAPFIREQCGLVADLLNHRLQGEAPERITPEWVMRHVNAGTLEALLGFLRTGERPKRSLDIVAWFDEPIMVQDRAFRATPVNFEEQLQAGEIKADGSNREIVQSSMHYLATLLTHRAEDSQAVTADWLTENLGVNDMQELLNLLQNGPQEDEDPNAEVEPLRLVEADGSNTSGA</sequence>
<dbReference type="RefSeq" id="WP_386846125.1">
    <property type="nucleotide sequence ID" value="NZ_JBHUMK010000052.1"/>
</dbReference>
<evidence type="ECO:0000313" key="3">
    <source>
        <dbReference type="Proteomes" id="UP001597475"/>
    </source>
</evidence>
<gene>
    <name evidence="2" type="ORF">ACFSR9_12045</name>
</gene>
<feature type="region of interest" description="Disordered" evidence="1">
    <location>
        <begin position="200"/>
        <end position="228"/>
    </location>
</feature>
<dbReference type="Proteomes" id="UP001597475">
    <property type="component" value="Unassembled WGS sequence"/>
</dbReference>
<organism evidence="2 3">
    <name type="scientific">Deinococcus taklimakanensis</name>
    <dbReference type="NCBI Taxonomy" id="536443"/>
    <lineage>
        <taxon>Bacteria</taxon>
        <taxon>Thermotogati</taxon>
        <taxon>Deinococcota</taxon>
        <taxon>Deinococci</taxon>
        <taxon>Deinococcales</taxon>
        <taxon>Deinococcaceae</taxon>
        <taxon>Deinococcus</taxon>
    </lineage>
</organism>
<comment type="caution">
    <text evidence="2">The sequence shown here is derived from an EMBL/GenBank/DDBJ whole genome shotgun (WGS) entry which is preliminary data.</text>
</comment>
<keyword evidence="3" id="KW-1185">Reference proteome</keyword>